<dbReference type="SUPFAM" id="SSF56935">
    <property type="entry name" value="Porins"/>
    <property type="match status" value="1"/>
</dbReference>
<dbReference type="EMBL" id="JAAVTK010000013">
    <property type="protein sequence ID" value="NKI91071.1"/>
    <property type="molecule type" value="Genomic_DNA"/>
</dbReference>
<evidence type="ECO:0000313" key="2">
    <source>
        <dbReference type="EMBL" id="NKI91071.1"/>
    </source>
</evidence>
<feature type="chain" id="PRO_5046796606" description="Transporter" evidence="1">
    <location>
        <begin position="35"/>
        <end position="292"/>
    </location>
</feature>
<proteinExistence type="predicted"/>
<keyword evidence="3" id="KW-1185">Reference proteome</keyword>
<accession>A0ABX1HPZ2</accession>
<gene>
    <name evidence="2" type="ORF">HBN54_003683</name>
</gene>
<evidence type="ECO:0000313" key="3">
    <source>
        <dbReference type="Proteomes" id="UP000717634"/>
    </source>
</evidence>
<name>A0ABX1HPZ2_9BACT</name>
<keyword evidence="1" id="KW-0732">Signal</keyword>
<organism evidence="2 3">
    <name type="scientific">Hymenobacter artigasi</name>
    <dbReference type="NCBI Taxonomy" id="2719616"/>
    <lineage>
        <taxon>Bacteria</taxon>
        <taxon>Pseudomonadati</taxon>
        <taxon>Bacteroidota</taxon>
        <taxon>Cytophagia</taxon>
        <taxon>Cytophagales</taxon>
        <taxon>Hymenobacteraceae</taxon>
        <taxon>Hymenobacter</taxon>
    </lineage>
</organism>
<feature type="signal peptide" evidence="1">
    <location>
        <begin position="1"/>
        <end position="34"/>
    </location>
</feature>
<reference evidence="2 3" key="1">
    <citation type="submission" date="2020-03" db="EMBL/GenBank/DDBJ databases">
        <title>Genomic Encyclopedia of Type Strains, Phase IV (KMG-V): Genome sequencing to study the core and pangenomes of soil and plant-associated prokaryotes.</title>
        <authorList>
            <person name="Whitman W."/>
        </authorList>
    </citation>
    <scope>NUCLEOTIDE SEQUENCE [LARGE SCALE GENOMIC DNA]</scope>
    <source>
        <strain evidence="2 3">1B</strain>
    </source>
</reference>
<evidence type="ECO:0000256" key="1">
    <source>
        <dbReference type="SAM" id="SignalP"/>
    </source>
</evidence>
<evidence type="ECO:0008006" key="4">
    <source>
        <dbReference type="Google" id="ProtNLM"/>
    </source>
</evidence>
<dbReference type="Proteomes" id="UP000717634">
    <property type="component" value="Unassembled WGS sequence"/>
</dbReference>
<sequence>MEKILLGPVCHLRYASRLAGVAITLLLAAAPAWAGGGWTRQKGHGYAKVGLTLANTSKYHPLAGGIINTAQFQQQVYSLYAEYGLTNRLEATLNFPFFRRATFPSTSPGQGVGDPEFGLRYGVLTGKWPLAVQVAAQAPLGNPNAVGIVNNDPANFVYLPTGNGQWNIWTRAALSHTLGTLPAFITLEAGYNFRTAGFTNQYSYGAQLGYKFFDKLWLTAAVRTLDNVRAPDPAKLARIGLGEGVAYSAASLGASYAITKRIAATADVAAGFGKLRNVYSGLQSTFGVAVEW</sequence>
<protein>
    <recommendedName>
        <fullName evidence="4">Transporter</fullName>
    </recommendedName>
</protein>
<dbReference type="RefSeq" id="WP_168674648.1">
    <property type="nucleotide sequence ID" value="NZ_JAAVTK010000013.1"/>
</dbReference>
<comment type="caution">
    <text evidence="2">The sequence shown here is derived from an EMBL/GenBank/DDBJ whole genome shotgun (WGS) entry which is preliminary data.</text>
</comment>